<accession>A0ABX8H3L0</accession>
<evidence type="ECO:0000313" key="1">
    <source>
        <dbReference type="EMBL" id="QWG10486.1"/>
    </source>
</evidence>
<organism evidence="1 2">
    <name type="scientific">Flammeovirga kamogawensis</name>
    <dbReference type="NCBI Taxonomy" id="373891"/>
    <lineage>
        <taxon>Bacteria</taxon>
        <taxon>Pseudomonadati</taxon>
        <taxon>Bacteroidota</taxon>
        <taxon>Cytophagia</taxon>
        <taxon>Cytophagales</taxon>
        <taxon>Flammeovirgaceae</taxon>
        <taxon>Flammeovirga</taxon>
    </lineage>
</organism>
<proteinExistence type="predicted"/>
<gene>
    <name evidence="1" type="ORF">KM029_26280</name>
</gene>
<sequence length="81" mass="9592">MESNKELRFEIMVTFPEVLEKAIKNHNEFNGTDFEITETIYDDVPFCKLKVTKYETSDIFGLGYKLAALQYKMREEGEIDW</sequence>
<dbReference type="RefSeq" id="WP_144076945.1">
    <property type="nucleotide sequence ID" value="NZ_CP076130.1"/>
</dbReference>
<keyword evidence="2" id="KW-1185">Reference proteome</keyword>
<dbReference type="EMBL" id="CP076130">
    <property type="protein sequence ID" value="QWG10486.1"/>
    <property type="molecule type" value="Genomic_DNA"/>
</dbReference>
<evidence type="ECO:0008006" key="3">
    <source>
        <dbReference type="Google" id="ProtNLM"/>
    </source>
</evidence>
<protein>
    <recommendedName>
        <fullName evidence="3">Phage protein</fullName>
    </recommendedName>
</protein>
<dbReference type="Proteomes" id="UP000682802">
    <property type="component" value="Plasmid p1"/>
</dbReference>
<evidence type="ECO:0000313" key="2">
    <source>
        <dbReference type="Proteomes" id="UP000682802"/>
    </source>
</evidence>
<reference evidence="1 2" key="1">
    <citation type="submission" date="2021-05" db="EMBL/GenBank/DDBJ databases">
        <title>Comparative genomic studies on the polysaccharide-degrading batcterial strains of the Flammeovirga genus.</title>
        <authorList>
            <person name="Zewei F."/>
            <person name="Zheng Z."/>
            <person name="Yu L."/>
            <person name="Ruyue G."/>
            <person name="Yanhong M."/>
            <person name="Yuanyuan C."/>
            <person name="Jingyan G."/>
            <person name="Wenjun H."/>
        </authorList>
    </citation>
    <scope>NUCLEOTIDE SEQUENCE [LARGE SCALE GENOMIC DNA]</scope>
    <source>
        <strain evidence="1 2">YS10</strain>
        <plasmid evidence="1 2">p1</plasmid>
    </source>
</reference>
<name>A0ABX8H3L0_9BACT</name>
<geneLocation type="plasmid" evidence="1 2">
    <name>p1</name>
</geneLocation>
<keyword evidence="1" id="KW-0614">Plasmid</keyword>